<evidence type="ECO:0000256" key="2">
    <source>
        <dbReference type="ARBA" id="ARBA00023266"/>
    </source>
</evidence>
<reference evidence="3" key="1">
    <citation type="submission" date="2021-12" db="EMBL/GenBank/DDBJ databases">
        <authorList>
            <person name="King R."/>
        </authorList>
    </citation>
    <scope>NUCLEOTIDE SEQUENCE</scope>
</reference>
<dbReference type="Proteomes" id="UP001152759">
    <property type="component" value="Chromosome 4"/>
</dbReference>
<dbReference type="Pfam" id="PF05694">
    <property type="entry name" value="SBP56"/>
    <property type="match status" value="1"/>
</dbReference>
<dbReference type="SUPFAM" id="SSF75011">
    <property type="entry name" value="3-carboxy-cis,cis-mucoante lactonizing enzyme"/>
    <property type="match status" value="1"/>
</dbReference>
<dbReference type="KEGG" id="btab:109043479"/>
<evidence type="ECO:0000256" key="1">
    <source>
        <dbReference type="ARBA" id="ARBA00005606"/>
    </source>
</evidence>
<keyword evidence="4" id="KW-1185">Reference proteome</keyword>
<evidence type="ECO:0008006" key="5">
    <source>
        <dbReference type="Google" id="ProtNLM"/>
    </source>
</evidence>
<sequence>MAPISGCCAKPSGPGYKTPADAMKGPKEKILYVACIQPYPEEKKSPDYIATVDVDPSSPSYMQIIHRAYMSTVGDEIHHFGWNSCSSCCNDATKKRNKIIVPALGSDRIHIFSVDDPKAPKLIKVIQPEEVHALNASALHTTHCLPSGDIMISAMGDATGEGLCNYILIDNETNSLKGVWTDQENIKPAKFGYDFWYQPYWDTMISSEWGIPNKFKPCFVEEHALDPEIYGRSLNVFSWSKRKLTQIIDLGPEGITPLELRFLHEPTAAEGFVGCGYPGHIFRFFRKDDGSWDAEKVIHIAKKKVIGHAEPEIGGMTLDIVISMDDRFLYTNNWMHGDICQYDITDTRHPKLVGQIFLGGKLLKDGPLKLIDEEQPEPVYVKGRKLDGAPQMMQLSLDGKRLYVSTAVFTPWDKQFYLEHVNNGSTMVRVDVNTETGGLTLDPDFLVDFGKEPNGPILAHEIRYPGGDCTSDIFMKQPA</sequence>
<dbReference type="PANTHER" id="PTHR23300:SF0">
    <property type="entry name" value="METHANETHIOL OXIDASE"/>
    <property type="match status" value="1"/>
</dbReference>
<protein>
    <recommendedName>
        <fullName evidence="5">Methanethiol oxidase</fullName>
    </recommendedName>
</protein>
<evidence type="ECO:0000313" key="3">
    <source>
        <dbReference type="EMBL" id="CAH0388579.1"/>
    </source>
</evidence>
<proteinExistence type="inferred from homology"/>
<gene>
    <name evidence="3" type="ORF">BEMITA_LOCUS7486</name>
</gene>
<dbReference type="AlphaFoldDB" id="A0A9P0AC30"/>
<evidence type="ECO:0000313" key="4">
    <source>
        <dbReference type="Proteomes" id="UP001152759"/>
    </source>
</evidence>
<dbReference type="PANTHER" id="PTHR23300">
    <property type="entry name" value="METHANETHIOL OXIDASE"/>
    <property type="match status" value="1"/>
</dbReference>
<dbReference type="EMBL" id="OU963865">
    <property type="protein sequence ID" value="CAH0388579.1"/>
    <property type="molecule type" value="Genomic_DNA"/>
</dbReference>
<dbReference type="GO" id="GO:0008430">
    <property type="term" value="F:selenium binding"/>
    <property type="evidence" value="ECO:0007669"/>
    <property type="project" value="InterPro"/>
</dbReference>
<name>A0A9P0AC30_BEMTA</name>
<organism evidence="3 4">
    <name type="scientific">Bemisia tabaci</name>
    <name type="common">Sweetpotato whitefly</name>
    <name type="synonym">Aleurodes tabaci</name>
    <dbReference type="NCBI Taxonomy" id="7038"/>
    <lineage>
        <taxon>Eukaryota</taxon>
        <taxon>Metazoa</taxon>
        <taxon>Ecdysozoa</taxon>
        <taxon>Arthropoda</taxon>
        <taxon>Hexapoda</taxon>
        <taxon>Insecta</taxon>
        <taxon>Pterygota</taxon>
        <taxon>Neoptera</taxon>
        <taxon>Paraneoptera</taxon>
        <taxon>Hemiptera</taxon>
        <taxon>Sternorrhyncha</taxon>
        <taxon>Aleyrodoidea</taxon>
        <taxon>Aleyrodidae</taxon>
        <taxon>Aleyrodinae</taxon>
        <taxon>Bemisia</taxon>
    </lineage>
</organism>
<comment type="similarity">
    <text evidence="1">Belongs to the selenium-binding protein family.</text>
</comment>
<accession>A0A9P0AC30</accession>
<keyword evidence="2" id="KW-0711">Selenium</keyword>
<dbReference type="InterPro" id="IPR008826">
    <property type="entry name" value="Se-bd"/>
</dbReference>